<evidence type="ECO:0000256" key="1">
    <source>
        <dbReference type="ARBA" id="ARBA00006484"/>
    </source>
</evidence>
<dbReference type="EMBL" id="JASUXU010000011">
    <property type="protein sequence ID" value="KAK0323959.1"/>
    <property type="molecule type" value="Genomic_DNA"/>
</dbReference>
<evidence type="ECO:0000313" key="6">
    <source>
        <dbReference type="Proteomes" id="UP001168146"/>
    </source>
</evidence>
<dbReference type="PRINTS" id="PR00081">
    <property type="entry name" value="GDHRDH"/>
</dbReference>
<feature type="region of interest" description="Disordered" evidence="4">
    <location>
        <begin position="359"/>
        <end position="390"/>
    </location>
</feature>
<dbReference type="PANTHER" id="PTHR43618:SF1">
    <property type="entry name" value="SHORT CHAIN DEHYDROGENASE_REDUCTASE"/>
    <property type="match status" value="1"/>
</dbReference>
<dbReference type="Pfam" id="PF00106">
    <property type="entry name" value="adh_short"/>
    <property type="match status" value="1"/>
</dbReference>
<dbReference type="InterPro" id="IPR002347">
    <property type="entry name" value="SDR_fam"/>
</dbReference>
<dbReference type="PANTHER" id="PTHR43618">
    <property type="entry name" value="7-ALPHA-HYDROXYSTEROID DEHYDROGENASE"/>
    <property type="match status" value="1"/>
</dbReference>
<accession>A0AAN6JB44</accession>
<protein>
    <submittedName>
        <fullName evidence="5">Uncharacterized protein</fullName>
    </submittedName>
</protein>
<organism evidence="5 6">
    <name type="scientific">Friedmanniomyces endolithicus</name>
    <dbReference type="NCBI Taxonomy" id="329885"/>
    <lineage>
        <taxon>Eukaryota</taxon>
        <taxon>Fungi</taxon>
        <taxon>Dikarya</taxon>
        <taxon>Ascomycota</taxon>
        <taxon>Pezizomycotina</taxon>
        <taxon>Dothideomycetes</taxon>
        <taxon>Dothideomycetidae</taxon>
        <taxon>Mycosphaerellales</taxon>
        <taxon>Teratosphaeriaceae</taxon>
        <taxon>Friedmanniomyces</taxon>
    </lineage>
</organism>
<proteinExistence type="inferred from homology"/>
<dbReference type="SUPFAM" id="SSF51735">
    <property type="entry name" value="NAD(P)-binding Rossmann-fold domains"/>
    <property type="match status" value="1"/>
</dbReference>
<dbReference type="Proteomes" id="UP001168146">
    <property type="component" value="Unassembled WGS sequence"/>
</dbReference>
<keyword evidence="3" id="KW-0560">Oxidoreductase</keyword>
<dbReference type="InterPro" id="IPR052178">
    <property type="entry name" value="Sec_Metab_Biosynth_SDR"/>
</dbReference>
<feature type="compositionally biased region" description="Basic and acidic residues" evidence="4">
    <location>
        <begin position="361"/>
        <end position="390"/>
    </location>
</feature>
<comment type="caution">
    <text evidence="5">The sequence shown here is derived from an EMBL/GenBank/DDBJ whole genome shotgun (WGS) entry which is preliminary data.</text>
</comment>
<name>A0AAN6JB44_9PEZI</name>
<evidence type="ECO:0000256" key="4">
    <source>
        <dbReference type="SAM" id="MobiDB-lite"/>
    </source>
</evidence>
<dbReference type="GO" id="GO:0016491">
    <property type="term" value="F:oxidoreductase activity"/>
    <property type="evidence" value="ECO:0007669"/>
    <property type="project" value="UniProtKB-KW"/>
</dbReference>
<keyword evidence="2" id="KW-0521">NADP</keyword>
<dbReference type="Gene3D" id="3.40.50.720">
    <property type="entry name" value="NAD(P)-binding Rossmann-like Domain"/>
    <property type="match status" value="1"/>
</dbReference>
<dbReference type="AlphaFoldDB" id="A0AAN6JB44"/>
<dbReference type="CDD" id="cd05233">
    <property type="entry name" value="SDR_c"/>
    <property type="match status" value="1"/>
</dbReference>
<evidence type="ECO:0000313" key="5">
    <source>
        <dbReference type="EMBL" id="KAK0323959.1"/>
    </source>
</evidence>
<comment type="similarity">
    <text evidence="1">Belongs to the short-chain dehydrogenases/reductases (SDR) family.</text>
</comment>
<evidence type="ECO:0000256" key="3">
    <source>
        <dbReference type="ARBA" id="ARBA00023002"/>
    </source>
</evidence>
<evidence type="ECO:0000256" key="2">
    <source>
        <dbReference type="ARBA" id="ARBA00022857"/>
    </source>
</evidence>
<sequence>MARQVTMSAEVEVWKMGSVVKDRCNHTVSIRYLDEAIRYLDDRTPPTDEHRLRVTCSVTLSRRHSRVTLSVSPPTVQPDNFDILQDEVNSTSPLPYRHRAIFLDLTLDSINSQAPNCTIKQQRNVTMATGGASTHHFNASKLFDASGYVCVITGGGTGIGLMAAQSLAANGARVYILGRRMEALEKAAKSHHDPSGGGQIIPLGPCDVTKKEDLQKVVKELEGKEKYVNMLMCNAGVGGPKAPPEQEDAKELKTNLWENESVEAWNDCYNVDVTAVYFTTVAFMPLLQAAIKPKGPLENFSPSVITTSSMSGLMRDSQGHFAYNTAKGATVQLTKLMSAEFMKAGVRVNSIAPGYFPSELTTKESGDDQKSELPHEQIQEKGHVPSARGGKEEEVGMAVLFLTKNEYVNGQILAVDGGVLNVVSS</sequence>
<dbReference type="InterPro" id="IPR036291">
    <property type="entry name" value="NAD(P)-bd_dom_sf"/>
</dbReference>
<reference evidence="5" key="1">
    <citation type="submission" date="2021-12" db="EMBL/GenBank/DDBJ databases">
        <title>Black yeast isolated from Biological Soil Crust.</title>
        <authorList>
            <person name="Kurbessoian T."/>
        </authorList>
    </citation>
    <scope>NUCLEOTIDE SEQUENCE</scope>
    <source>
        <strain evidence="5">CCFEE 5208</strain>
    </source>
</reference>
<gene>
    <name evidence="5" type="ORF">LTR82_005079</name>
</gene>